<evidence type="ECO:0008006" key="4">
    <source>
        <dbReference type="Google" id="ProtNLM"/>
    </source>
</evidence>
<comment type="caution">
    <text evidence="2">The sequence shown here is derived from an EMBL/GenBank/DDBJ whole genome shotgun (WGS) entry which is preliminary data.</text>
</comment>
<dbReference type="Proteomes" id="UP001500724">
    <property type="component" value="Unassembled WGS sequence"/>
</dbReference>
<accession>A0ABP3T453</accession>
<protein>
    <recommendedName>
        <fullName evidence="4">Secreted protein</fullName>
    </recommendedName>
</protein>
<keyword evidence="1" id="KW-0472">Membrane</keyword>
<sequence length="57" mass="6159">MNTTLIAVGCGVVALAVGYVIGVLSTKQAVRDCEAQLEDFLAHWVKTGLTEEFPDYD</sequence>
<keyword evidence="3" id="KW-1185">Reference proteome</keyword>
<dbReference type="RefSeq" id="WP_344005792.1">
    <property type="nucleotide sequence ID" value="NZ_BAAAGU010000059.1"/>
</dbReference>
<organism evidence="2 3">
    <name type="scientific">Streptomyces thermocarboxydovorans</name>
    <dbReference type="NCBI Taxonomy" id="59298"/>
    <lineage>
        <taxon>Bacteria</taxon>
        <taxon>Bacillati</taxon>
        <taxon>Actinomycetota</taxon>
        <taxon>Actinomycetes</taxon>
        <taxon>Kitasatosporales</taxon>
        <taxon>Streptomycetaceae</taxon>
        <taxon>Streptomyces</taxon>
    </lineage>
</organism>
<keyword evidence="1" id="KW-1133">Transmembrane helix</keyword>
<evidence type="ECO:0000313" key="3">
    <source>
        <dbReference type="Proteomes" id="UP001500724"/>
    </source>
</evidence>
<name>A0ABP3T453_9ACTN</name>
<feature type="transmembrane region" description="Helical" evidence="1">
    <location>
        <begin position="6"/>
        <end position="24"/>
    </location>
</feature>
<keyword evidence="1" id="KW-0812">Transmembrane</keyword>
<evidence type="ECO:0000313" key="2">
    <source>
        <dbReference type="EMBL" id="GAA0663767.1"/>
    </source>
</evidence>
<gene>
    <name evidence="2" type="ORF">GCM10009535_49240</name>
</gene>
<proteinExistence type="predicted"/>
<reference evidence="3" key="1">
    <citation type="journal article" date="2019" name="Int. J. Syst. Evol. Microbiol.">
        <title>The Global Catalogue of Microorganisms (GCM) 10K type strain sequencing project: providing services to taxonomists for standard genome sequencing and annotation.</title>
        <authorList>
            <consortium name="The Broad Institute Genomics Platform"/>
            <consortium name="The Broad Institute Genome Sequencing Center for Infectious Disease"/>
            <person name="Wu L."/>
            <person name="Ma J."/>
        </authorList>
    </citation>
    <scope>NUCLEOTIDE SEQUENCE [LARGE SCALE GENOMIC DNA]</scope>
    <source>
        <strain evidence="3">JCM 10367</strain>
    </source>
</reference>
<evidence type="ECO:0000256" key="1">
    <source>
        <dbReference type="SAM" id="Phobius"/>
    </source>
</evidence>
<dbReference type="EMBL" id="BAAAGU010000059">
    <property type="protein sequence ID" value="GAA0663767.1"/>
    <property type="molecule type" value="Genomic_DNA"/>
</dbReference>